<proteinExistence type="predicted"/>
<gene>
    <name evidence="2" type="ORF">KACHI17_17200</name>
</gene>
<accession>A0AAT9GJM7</accession>
<dbReference type="PANTHER" id="PTHR22916">
    <property type="entry name" value="GLYCOSYLTRANSFERASE"/>
    <property type="match status" value="1"/>
</dbReference>
<name>A0AAT9GJM7_9BACT</name>
<organism evidence="2">
    <name type="scientific">Sediminibacterium sp. KACHI17</name>
    <dbReference type="NCBI Taxonomy" id="1751071"/>
    <lineage>
        <taxon>Bacteria</taxon>
        <taxon>Pseudomonadati</taxon>
        <taxon>Bacteroidota</taxon>
        <taxon>Chitinophagia</taxon>
        <taxon>Chitinophagales</taxon>
        <taxon>Chitinophagaceae</taxon>
        <taxon>Sediminibacterium</taxon>
    </lineage>
</organism>
<dbReference type="SUPFAM" id="SSF53448">
    <property type="entry name" value="Nucleotide-diphospho-sugar transferases"/>
    <property type="match status" value="1"/>
</dbReference>
<evidence type="ECO:0000259" key="1">
    <source>
        <dbReference type="Pfam" id="PF00535"/>
    </source>
</evidence>
<dbReference type="Gene3D" id="3.90.550.10">
    <property type="entry name" value="Spore Coat Polysaccharide Biosynthesis Protein SpsA, Chain A"/>
    <property type="match status" value="1"/>
</dbReference>
<dbReference type="AlphaFoldDB" id="A0AAT9GJM7"/>
<dbReference type="InterPro" id="IPR029044">
    <property type="entry name" value="Nucleotide-diphossugar_trans"/>
</dbReference>
<feature type="domain" description="Glycosyltransferase 2-like" evidence="1">
    <location>
        <begin position="1"/>
        <end position="124"/>
    </location>
</feature>
<evidence type="ECO:0000313" key="2">
    <source>
        <dbReference type="EMBL" id="BFG70839.1"/>
    </source>
</evidence>
<dbReference type="EMBL" id="AP029612">
    <property type="protein sequence ID" value="BFG70839.1"/>
    <property type="molecule type" value="Genomic_DNA"/>
</dbReference>
<dbReference type="CDD" id="cd04196">
    <property type="entry name" value="GT_2_like_d"/>
    <property type="match status" value="1"/>
</dbReference>
<sequence length="298" mass="34487">MATYQGERFIGKQLESILTQTYTHLEIIIVDDGSTDRTYAILEEYAAKDPRIRLFKNEKNIGYIKNFEKGLLLATGDLIAPSDQDDIWLPEKIEVLINSIGSATIAYCDSSLMDENGSLIGKKLSEIKRLADFNDCLNFLVGNSAAGHAMLIKKELIRNSIPLAPMIPHDHWLGFVATLYQGIKFIDRPLVHYRQHNSSVFGAVKVKDSSGERRAKKRKDLDAIRQRVALMYDKCKILAHKETDFFRRCSKAYESFTLIHNFNRMLLFFSHNKRILAYKRRNLLRRWLYCIKLFFTIQ</sequence>
<dbReference type="Pfam" id="PF00535">
    <property type="entry name" value="Glycos_transf_2"/>
    <property type="match status" value="1"/>
</dbReference>
<dbReference type="GO" id="GO:0016758">
    <property type="term" value="F:hexosyltransferase activity"/>
    <property type="evidence" value="ECO:0007669"/>
    <property type="project" value="UniProtKB-ARBA"/>
</dbReference>
<reference evidence="2" key="1">
    <citation type="submission" date="2024-02" db="EMBL/GenBank/DDBJ databases">
        <title>Sediminibacterium planktonica sp. nov. and Sediminibacterium longus sp. nov., isolated from surface lake and river water.</title>
        <authorList>
            <person name="Watanabe K."/>
            <person name="Takemine S."/>
            <person name="Ishii Y."/>
            <person name="Ogata Y."/>
            <person name="Shindo C."/>
            <person name="Suda W."/>
        </authorList>
    </citation>
    <scope>NUCLEOTIDE SEQUENCE</scope>
    <source>
        <strain evidence="2">KACHI17</strain>
    </source>
</reference>
<dbReference type="PANTHER" id="PTHR22916:SF3">
    <property type="entry name" value="UDP-GLCNAC:BETAGAL BETA-1,3-N-ACETYLGLUCOSAMINYLTRANSFERASE-LIKE PROTEIN 1"/>
    <property type="match status" value="1"/>
</dbReference>
<protein>
    <recommendedName>
        <fullName evidence="1">Glycosyltransferase 2-like domain-containing protein</fullName>
    </recommendedName>
</protein>
<dbReference type="InterPro" id="IPR001173">
    <property type="entry name" value="Glyco_trans_2-like"/>
</dbReference>